<feature type="compositionally biased region" description="Low complexity" evidence="12">
    <location>
        <begin position="270"/>
        <end position="281"/>
    </location>
</feature>
<keyword evidence="5" id="KW-0732">Signal</keyword>
<sequence>MAICFSLVSAASAETRTLKLYFVHTKERAEITYKKDGRFIKSGLQQLNRFLRDWRRNESTNMDPRLMDLLWEVYRASGSRDYIHVLSAYRSPATNGQLRSRSKGVAENSQHMKGRAIDFYLPDVKLAHLRNLGLKMQVGGVGYYPKSGSPFVHLDVASVRHWPRLSRQELVSVFPDGKTVHVPSDGKPLPGYQQALAMLKNRKEGAPILVADDTTTRRRRGGGLLARIFGGGVEEEEDMAEAAQTRVASAAPARQRAAAPAPQPAPQQAPAPLAIAPSPQQIQPPEPETPAAILASLTSLPLPQSAPRRTPLAAEPEPVVTAAVAPAEVAPAAAPAPASDEVAALLAATNVPLPTQRPDYAPATQVAMAAATDSSITLPAVAYVTPSRRPEMPKTVDVIANLLNTQPAEPAVANVPEKAEEVALAFASSQTPTQPVATGTPVGASKQLALMEAGATARPIATAPKVAPKGSRPSAQDLPRAPKPNVKPVTARVPAALMEQASVAETDQIATLAYSSRLAEAPTAVYTTGFTRTANAGDARRFSGKAVQFMPIAKFQ</sequence>
<keyword evidence="14" id="KW-1185">Reference proteome</keyword>
<reference evidence="13" key="2">
    <citation type="submission" date="2020-09" db="EMBL/GenBank/DDBJ databases">
        <authorList>
            <person name="Sun Q."/>
            <person name="Zhou Y."/>
        </authorList>
    </citation>
    <scope>NUCLEOTIDE SEQUENCE</scope>
    <source>
        <strain evidence="13">CGMCC 1.15320</strain>
    </source>
</reference>
<evidence type="ECO:0000256" key="7">
    <source>
        <dbReference type="ARBA" id="ARBA00022833"/>
    </source>
</evidence>
<evidence type="ECO:0000256" key="3">
    <source>
        <dbReference type="ARBA" id="ARBA00022670"/>
    </source>
</evidence>
<dbReference type="Pfam" id="PF05951">
    <property type="entry name" value="Peptidase_M15_2"/>
    <property type="match status" value="1"/>
</dbReference>
<keyword evidence="8" id="KW-0482">Metalloprotease</keyword>
<protein>
    <recommendedName>
        <fullName evidence="11">Murein endopeptidase K</fullName>
    </recommendedName>
</protein>
<dbReference type="InterPro" id="IPR010275">
    <property type="entry name" value="MepK"/>
</dbReference>
<keyword evidence="9" id="KW-0961">Cell wall biogenesis/degradation</keyword>
<keyword evidence="4" id="KW-0479">Metal-binding</keyword>
<accession>A0A916W3W2</accession>
<proteinExistence type="inferred from homology"/>
<dbReference type="GO" id="GO:0006508">
    <property type="term" value="P:proteolysis"/>
    <property type="evidence" value="ECO:0007669"/>
    <property type="project" value="UniProtKB-KW"/>
</dbReference>
<dbReference type="PANTHER" id="PTHR37425:SF1">
    <property type="entry name" value="OUTER MEMBRANE PROTEIN"/>
    <property type="match status" value="1"/>
</dbReference>
<dbReference type="InterPro" id="IPR009045">
    <property type="entry name" value="Zn_M74/Hedgehog-like"/>
</dbReference>
<keyword evidence="6" id="KW-0378">Hydrolase</keyword>
<evidence type="ECO:0000256" key="4">
    <source>
        <dbReference type="ARBA" id="ARBA00022723"/>
    </source>
</evidence>
<dbReference type="GO" id="GO:0046872">
    <property type="term" value="F:metal ion binding"/>
    <property type="evidence" value="ECO:0007669"/>
    <property type="project" value="UniProtKB-KW"/>
</dbReference>
<dbReference type="GO" id="GO:0008237">
    <property type="term" value="F:metallopeptidase activity"/>
    <property type="evidence" value="ECO:0007669"/>
    <property type="project" value="UniProtKB-KW"/>
</dbReference>
<feature type="region of interest" description="Disordered" evidence="12">
    <location>
        <begin position="245"/>
        <end position="287"/>
    </location>
</feature>
<organism evidence="13 14">
    <name type="scientific">Nitratireductor aestuarii</name>
    <dbReference type="NCBI Taxonomy" id="1735103"/>
    <lineage>
        <taxon>Bacteria</taxon>
        <taxon>Pseudomonadati</taxon>
        <taxon>Pseudomonadota</taxon>
        <taxon>Alphaproteobacteria</taxon>
        <taxon>Hyphomicrobiales</taxon>
        <taxon>Phyllobacteriaceae</taxon>
        <taxon>Nitratireductor</taxon>
    </lineage>
</organism>
<comment type="pathway">
    <text evidence="2">Cell wall biogenesis; cell wall polysaccharide biosynthesis.</text>
</comment>
<dbReference type="AlphaFoldDB" id="A0A916W3W2"/>
<evidence type="ECO:0000256" key="2">
    <source>
        <dbReference type="ARBA" id="ARBA00004776"/>
    </source>
</evidence>
<evidence type="ECO:0000256" key="8">
    <source>
        <dbReference type="ARBA" id="ARBA00023049"/>
    </source>
</evidence>
<feature type="compositionally biased region" description="Low complexity" evidence="12">
    <location>
        <begin position="248"/>
        <end position="260"/>
    </location>
</feature>
<reference evidence="13" key="1">
    <citation type="journal article" date="2014" name="Int. J. Syst. Evol. Microbiol.">
        <title>Complete genome sequence of Corynebacterium casei LMG S-19264T (=DSM 44701T), isolated from a smear-ripened cheese.</title>
        <authorList>
            <consortium name="US DOE Joint Genome Institute (JGI-PGF)"/>
            <person name="Walter F."/>
            <person name="Albersmeier A."/>
            <person name="Kalinowski J."/>
            <person name="Ruckert C."/>
        </authorList>
    </citation>
    <scope>NUCLEOTIDE SEQUENCE</scope>
    <source>
        <strain evidence="13">CGMCC 1.15320</strain>
    </source>
</reference>
<evidence type="ECO:0000256" key="10">
    <source>
        <dbReference type="ARBA" id="ARBA00093448"/>
    </source>
</evidence>
<comment type="similarity">
    <text evidence="10">Belongs to the peptidase M15 family.</text>
</comment>
<evidence type="ECO:0000256" key="11">
    <source>
        <dbReference type="ARBA" id="ARBA00093666"/>
    </source>
</evidence>
<dbReference type="CDD" id="cd14844">
    <property type="entry name" value="Zn-DD-carboxypeptidase_like"/>
    <property type="match status" value="1"/>
</dbReference>
<dbReference type="PANTHER" id="PTHR37425">
    <property type="match status" value="1"/>
</dbReference>
<gene>
    <name evidence="13" type="ORF">GCM10011385_17500</name>
</gene>
<keyword evidence="7" id="KW-0862">Zinc</keyword>
<evidence type="ECO:0000256" key="9">
    <source>
        <dbReference type="ARBA" id="ARBA00023316"/>
    </source>
</evidence>
<evidence type="ECO:0000313" key="13">
    <source>
        <dbReference type="EMBL" id="GGA64174.1"/>
    </source>
</evidence>
<evidence type="ECO:0000256" key="6">
    <source>
        <dbReference type="ARBA" id="ARBA00022801"/>
    </source>
</evidence>
<comment type="cofactor">
    <cofactor evidence="1">
        <name>Zn(2+)</name>
        <dbReference type="ChEBI" id="CHEBI:29105"/>
    </cofactor>
</comment>
<keyword evidence="3" id="KW-0645">Protease</keyword>
<comment type="caution">
    <text evidence="13">The sequence shown here is derived from an EMBL/GenBank/DDBJ whole genome shotgun (WGS) entry which is preliminary data.</text>
</comment>
<feature type="region of interest" description="Disordered" evidence="12">
    <location>
        <begin position="462"/>
        <end position="487"/>
    </location>
</feature>
<dbReference type="SUPFAM" id="SSF55166">
    <property type="entry name" value="Hedgehog/DD-peptidase"/>
    <property type="match status" value="1"/>
</dbReference>
<dbReference type="EMBL" id="BMIF01000004">
    <property type="protein sequence ID" value="GGA64174.1"/>
    <property type="molecule type" value="Genomic_DNA"/>
</dbReference>
<name>A0A916W3W2_9HYPH</name>
<dbReference type="Proteomes" id="UP000636264">
    <property type="component" value="Unassembled WGS sequence"/>
</dbReference>
<dbReference type="GO" id="GO:0071555">
    <property type="term" value="P:cell wall organization"/>
    <property type="evidence" value="ECO:0007669"/>
    <property type="project" value="UniProtKB-KW"/>
</dbReference>
<evidence type="ECO:0000256" key="12">
    <source>
        <dbReference type="SAM" id="MobiDB-lite"/>
    </source>
</evidence>
<dbReference type="Gene3D" id="3.30.1380.10">
    <property type="match status" value="1"/>
</dbReference>
<evidence type="ECO:0000256" key="5">
    <source>
        <dbReference type="ARBA" id="ARBA00022729"/>
    </source>
</evidence>
<evidence type="ECO:0000256" key="1">
    <source>
        <dbReference type="ARBA" id="ARBA00001947"/>
    </source>
</evidence>
<evidence type="ECO:0000313" key="14">
    <source>
        <dbReference type="Proteomes" id="UP000636264"/>
    </source>
</evidence>